<protein>
    <recommendedName>
        <fullName evidence="1">DUF2007 domain-containing protein</fullName>
    </recommendedName>
</protein>
<dbReference type="EMBL" id="JACIGI010000037">
    <property type="protein sequence ID" value="MBB4287449.1"/>
    <property type="molecule type" value="Genomic_DNA"/>
</dbReference>
<proteinExistence type="predicted"/>
<feature type="domain" description="DUF2007" evidence="1">
    <location>
        <begin position="4"/>
        <end position="69"/>
    </location>
</feature>
<name>A0A7W6S248_9PROT</name>
<evidence type="ECO:0000313" key="2">
    <source>
        <dbReference type="EMBL" id="MBB4287449.1"/>
    </source>
</evidence>
<dbReference type="Gene3D" id="3.30.70.790">
    <property type="entry name" value="UreE, C-terminal domain"/>
    <property type="match status" value="1"/>
</dbReference>
<dbReference type="SUPFAM" id="SSF54913">
    <property type="entry name" value="GlnB-like"/>
    <property type="match status" value="1"/>
</dbReference>
<comment type="caution">
    <text evidence="2">The sequence shown here is derived from an EMBL/GenBank/DDBJ whole genome shotgun (WGS) entry which is preliminary data.</text>
</comment>
<accession>A0A7W6S248</accession>
<organism evidence="2 3">
    <name type="scientific">Roseospira goensis</name>
    <dbReference type="NCBI Taxonomy" id="391922"/>
    <lineage>
        <taxon>Bacteria</taxon>
        <taxon>Pseudomonadati</taxon>
        <taxon>Pseudomonadota</taxon>
        <taxon>Alphaproteobacteria</taxon>
        <taxon>Rhodospirillales</taxon>
        <taxon>Rhodospirillaceae</taxon>
        <taxon>Roseospira</taxon>
    </lineage>
</organism>
<dbReference type="RefSeq" id="WP_246423825.1">
    <property type="nucleotide sequence ID" value="NZ_JACIGI010000037.1"/>
</dbReference>
<dbReference type="Pfam" id="PF09413">
    <property type="entry name" value="DUF2007"/>
    <property type="match status" value="1"/>
</dbReference>
<dbReference type="Proteomes" id="UP000555728">
    <property type="component" value="Unassembled WGS sequence"/>
</dbReference>
<reference evidence="2 3" key="1">
    <citation type="submission" date="2020-08" db="EMBL/GenBank/DDBJ databases">
        <title>Genome sequencing of Purple Non-Sulfur Bacteria from various extreme environments.</title>
        <authorList>
            <person name="Mayer M."/>
        </authorList>
    </citation>
    <scope>NUCLEOTIDE SEQUENCE [LARGE SCALE GENOMIC DNA]</scope>
    <source>
        <strain evidence="2 3">JA135</strain>
    </source>
</reference>
<dbReference type="InterPro" id="IPR011322">
    <property type="entry name" value="N-reg_PII-like_a/b"/>
</dbReference>
<dbReference type="AlphaFoldDB" id="A0A7W6S248"/>
<evidence type="ECO:0000259" key="1">
    <source>
        <dbReference type="Pfam" id="PF09413"/>
    </source>
</evidence>
<keyword evidence="3" id="KW-1185">Reference proteome</keyword>
<gene>
    <name evidence="2" type="ORF">GGD88_003197</name>
</gene>
<dbReference type="InterPro" id="IPR018551">
    <property type="entry name" value="DUF2007"/>
</dbReference>
<evidence type="ECO:0000313" key="3">
    <source>
        <dbReference type="Proteomes" id="UP000555728"/>
    </source>
</evidence>
<sequence length="75" mass="8163">MDGMRELTVVEDPVFLSYLLACLRQEDIEATVLDRHTSAALGGAVGAVRARVWVAADHFARARWVLAQASDEPAP</sequence>